<sequence>MTSNVLCITNYEKEISTIASILKQVEKNAKEDKIDGYYQLNSSFIFRIIFTILLIETIVMTVFYCVQYFYMENRSKAEESESFEHFEAEIEFVDG</sequence>
<accession>A0A9P1IAB4</accession>
<dbReference type="EMBL" id="CANHGI010000002">
    <property type="protein sequence ID" value="CAI5441410.1"/>
    <property type="molecule type" value="Genomic_DNA"/>
</dbReference>
<keyword evidence="1" id="KW-0812">Transmembrane</keyword>
<protein>
    <submittedName>
        <fullName evidence="2">Uncharacterized protein</fullName>
    </submittedName>
</protein>
<evidence type="ECO:0000313" key="2">
    <source>
        <dbReference type="EMBL" id="CAI5441410.1"/>
    </source>
</evidence>
<keyword evidence="3" id="KW-1185">Reference proteome</keyword>
<proteinExistence type="predicted"/>
<keyword evidence="1" id="KW-1133">Transmembrane helix</keyword>
<organism evidence="2 3">
    <name type="scientific">Caenorhabditis angaria</name>
    <dbReference type="NCBI Taxonomy" id="860376"/>
    <lineage>
        <taxon>Eukaryota</taxon>
        <taxon>Metazoa</taxon>
        <taxon>Ecdysozoa</taxon>
        <taxon>Nematoda</taxon>
        <taxon>Chromadorea</taxon>
        <taxon>Rhabditida</taxon>
        <taxon>Rhabditina</taxon>
        <taxon>Rhabditomorpha</taxon>
        <taxon>Rhabditoidea</taxon>
        <taxon>Rhabditidae</taxon>
        <taxon>Peloderinae</taxon>
        <taxon>Caenorhabditis</taxon>
    </lineage>
</organism>
<evidence type="ECO:0000313" key="3">
    <source>
        <dbReference type="Proteomes" id="UP001152747"/>
    </source>
</evidence>
<dbReference type="Proteomes" id="UP001152747">
    <property type="component" value="Unassembled WGS sequence"/>
</dbReference>
<gene>
    <name evidence="2" type="ORF">CAMP_LOCUS4047</name>
</gene>
<dbReference type="AlphaFoldDB" id="A0A9P1IAB4"/>
<reference evidence="2" key="1">
    <citation type="submission" date="2022-11" db="EMBL/GenBank/DDBJ databases">
        <authorList>
            <person name="Kikuchi T."/>
        </authorList>
    </citation>
    <scope>NUCLEOTIDE SEQUENCE</scope>
    <source>
        <strain evidence="2">PS1010</strain>
    </source>
</reference>
<feature type="transmembrane region" description="Helical" evidence="1">
    <location>
        <begin position="44"/>
        <end position="66"/>
    </location>
</feature>
<name>A0A9P1IAB4_9PELO</name>
<comment type="caution">
    <text evidence="2">The sequence shown here is derived from an EMBL/GenBank/DDBJ whole genome shotgun (WGS) entry which is preliminary data.</text>
</comment>
<keyword evidence="1" id="KW-0472">Membrane</keyword>
<evidence type="ECO:0000256" key="1">
    <source>
        <dbReference type="SAM" id="Phobius"/>
    </source>
</evidence>